<gene>
    <name evidence="2" type="ORF">FIBSPDRAFT_854471</name>
</gene>
<dbReference type="AlphaFoldDB" id="A0A166Q5Z8"/>
<dbReference type="PANTHER" id="PTHR43792:SF1">
    <property type="entry name" value="N-ACETYLTRANSFERASE DOMAIN-CONTAINING PROTEIN"/>
    <property type="match status" value="1"/>
</dbReference>
<dbReference type="Pfam" id="PF13302">
    <property type="entry name" value="Acetyltransf_3"/>
    <property type="match status" value="1"/>
</dbReference>
<dbReference type="GO" id="GO:0016747">
    <property type="term" value="F:acyltransferase activity, transferring groups other than amino-acyl groups"/>
    <property type="evidence" value="ECO:0007669"/>
    <property type="project" value="InterPro"/>
</dbReference>
<dbReference type="PROSITE" id="PS51186">
    <property type="entry name" value="GNAT"/>
    <property type="match status" value="1"/>
</dbReference>
<dbReference type="InterPro" id="IPR000182">
    <property type="entry name" value="GNAT_dom"/>
</dbReference>
<sequence length="162" mass="17807">MGWGDPSPEARPESALPALAAACEKAFASRGYGMYAVSLTPRGEFIGYIQLRNLDDTTEAFRSGYERWFPRQGEVEVLYALDPGSWGRGYAKEMVRGLLEETKGRVELERVTACVMPGNGGSQRVLEDARLTRTDENLGYSKEGDLYYVLERGAGAVGARSL</sequence>
<name>A0A166Q5Z8_9AGAM</name>
<dbReference type="PANTHER" id="PTHR43792">
    <property type="entry name" value="GNAT FAMILY, PUTATIVE (AFU_ORTHOLOGUE AFUA_3G00765)-RELATED-RELATED"/>
    <property type="match status" value="1"/>
</dbReference>
<keyword evidence="3" id="KW-1185">Reference proteome</keyword>
<dbReference type="Gene3D" id="3.40.630.30">
    <property type="match status" value="1"/>
</dbReference>
<protein>
    <recommendedName>
        <fullName evidence="1">N-acetyltransferase domain-containing protein</fullName>
    </recommendedName>
</protein>
<dbReference type="OrthoDB" id="4072826at2759"/>
<evidence type="ECO:0000259" key="1">
    <source>
        <dbReference type="PROSITE" id="PS51186"/>
    </source>
</evidence>
<evidence type="ECO:0000313" key="3">
    <source>
        <dbReference type="Proteomes" id="UP000076532"/>
    </source>
</evidence>
<dbReference type="InterPro" id="IPR016181">
    <property type="entry name" value="Acyl_CoA_acyltransferase"/>
</dbReference>
<accession>A0A166Q5Z8</accession>
<dbReference type="EMBL" id="KV417512">
    <property type="protein sequence ID" value="KZP26791.1"/>
    <property type="molecule type" value="Genomic_DNA"/>
</dbReference>
<dbReference type="InterPro" id="IPR051531">
    <property type="entry name" value="N-acetyltransferase"/>
</dbReference>
<evidence type="ECO:0000313" key="2">
    <source>
        <dbReference type="EMBL" id="KZP26791.1"/>
    </source>
</evidence>
<dbReference type="Proteomes" id="UP000076532">
    <property type="component" value="Unassembled WGS sequence"/>
</dbReference>
<dbReference type="SUPFAM" id="SSF55729">
    <property type="entry name" value="Acyl-CoA N-acyltransferases (Nat)"/>
    <property type="match status" value="1"/>
</dbReference>
<feature type="domain" description="N-acetyltransferase" evidence="1">
    <location>
        <begin position="1"/>
        <end position="162"/>
    </location>
</feature>
<organism evidence="2 3">
    <name type="scientific">Athelia psychrophila</name>
    <dbReference type="NCBI Taxonomy" id="1759441"/>
    <lineage>
        <taxon>Eukaryota</taxon>
        <taxon>Fungi</taxon>
        <taxon>Dikarya</taxon>
        <taxon>Basidiomycota</taxon>
        <taxon>Agaricomycotina</taxon>
        <taxon>Agaricomycetes</taxon>
        <taxon>Agaricomycetidae</taxon>
        <taxon>Atheliales</taxon>
        <taxon>Atheliaceae</taxon>
        <taxon>Athelia</taxon>
    </lineage>
</organism>
<proteinExistence type="predicted"/>
<reference evidence="2 3" key="1">
    <citation type="journal article" date="2016" name="Mol. Biol. Evol.">
        <title>Comparative Genomics of Early-Diverging Mushroom-Forming Fungi Provides Insights into the Origins of Lignocellulose Decay Capabilities.</title>
        <authorList>
            <person name="Nagy L.G."/>
            <person name="Riley R."/>
            <person name="Tritt A."/>
            <person name="Adam C."/>
            <person name="Daum C."/>
            <person name="Floudas D."/>
            <person name="Sun H."/>
            <person name="Yadav J.S."/>
            <person name="Pangilinan J."/>
            <person name="Larsson K.H."/>
            <person name="Matsuura K."/>
            <person name="Barry K."/>
            <person name="Labutti K."/>
            <person name="Kuo R."/>
            <person name="Ohm R.A."/>
            <person name="Bhattacharya S.S."/>
            <person name="Shirouzu T."/>
            <person name="Yoshinaga Y."/>
            <person name="Martin F.M."/>
            <person name="Grigoriev I.V."/>
            <person name="Hibbett D.S."/>
        </authorList>
    </citation>
    <scope>NUCLEOTIDE SEQUENCE [LARGE SCALE GENOMIC DNA]</scope>
    <source>
        <strain evidence="2 3">CBS 109695</strain>
    </source>
</reference>